<dbReference type="GeneID" id="8858631"/>
<evidence type="ECO:0000313" key="1">
    <source>
        <dbReference type="EMBL" id="EFC38864.1"/>
    </source>
</evidence>
<reference evidence="1 2" key="1">
    <citation type="journal article" date="2010" name="Cell">
        <title>The genome of Naegleria gruberi illuminates early eukaryotic versatility.</title>
        <authorList>
            <person name="Fritz-Laylin L.K."/>
            <person name="Prochnik S.E."/>
            <person name="Ginger M.L."/>
            <person name="Dacks J.B."/>
            <person name="Carpenter M.L."/>
            <person name="Field M.C."/>
            <person name="Kuo A."/>
            <person name="Paredez A."/>
            <person name="Chapman J."/>
            <person name="Pham J."/>
            <person name="Shu S."/>
            <person name="Neupane R."/>
            <person name="Cipriano M."/>
            <person name="Mancuso J."/>
            <person name="Tu H."/>
            <person name="Salamov A."/>
            <person name="Lindquist E."/>
            <person name="Shapiro H."/>
            <person name="Lucas S."/>
            <person name="Grigoriev I.V."/>
            <person name="Cande W.Z."/>
            <person name="Fulton C."/>
            <person name="Rokhsar D.S."/>
            <person name="Dawson S.C."/>
        </authorList>
    </citation>
    <scope>NUCLEOTIDE SEQUENCE [LARGE SCALE GENOMIC DNA]</scope>
    <source>
        <strain evidence="1 2">NEG-M</strain>
    </source>
</reference>
<dbReference type="KEGG" id="ngr:NAEGRDRAFT_52757"/>
<organism evidence="2">
    <name type="scientific">Naegleria gruberi</name>
    <name type="common">Amoeba</name>
    <dbReference type="NCBI Taxonomy" id="5762"/>
    <lineage>
        <taxon>Eukaryota</taxon>
        <taxon>Discoba</taxon>
        <taxon>Heterolobosea</taxon>
        <taxon>Tetramitia</taxon>
        <taxon>Eutetramitia</taxon>
        <taxon>Vahlkampfiidae</taxon>
        <taxon>Naegleria</taxon>
    </lineage>
</organism>
<gene>
    <name evidence="1" type="ORF">NAEGRDRAFT_52757</name>
</gene>
<dbReference type="EMBL" id="GG738904">
    <property type="protein sequence ID" value="EFC38864.1"/>
    <property type="molecule type" value="Genomic_DNA"/>
</dbReference>
<dbReference type="RefSeq" id="XP_002671608.1">
    <property type="nucleotide sequence ID" value="XM_002671562.1"/>
</dbReference>
<dbReference type="VEuPathDB" id="AmoebaDB:NAEGRDRAFT_52757"/>
<name>D2VW91_NAEGR</name>
<accession>D2VW91</accession>
<protein>
    <submittedName>
        <fullName evidence="1">Predicted protein</fullName>
    </submittedName>
</protein>
<dbReference type="AlphaFoldDB" id="D2VW91"/>
<keyword evidence="2" id="KW-1185">Reference proteome</keyword>
<evidence type="ECO:0000313" key="2">
    <source>
        <dbReference type="Proteomes" id="UP000006671"/>
    </source>
</evidence>
<sequence>MNKYSTTVSEEMLIVDEKSRNCFEDLTGCLNPFRLTTYPRICSYYDLKSAKDNLDVFNAVVDVVCFYQGINSKQIDVRVPIRGSGFLVAPPNKLDTIWEYYFVTCLHNTLPFEYEYNNEVVQLSLRMMKGILGKNHRFEPLSTRSMNCTILAKSGLKEDENVKKHPNNDWVLMKMEVPIDVVLDEQYFPESYLIPSPSKLNPQSEHHTNLIALKSVNSKQIDVRVPIRGSGFLVAPPNKLDTIWEYYFVTCLHNTLPFEYEYNNEVVQLSLRMIKGILGKNHRFEPLSARSMNCTILAKSDLKEDENVKEHPNKDWVLMKMEVPIDIVLDEQHFPESYLIPSPSKLNPQSEHDYNMSILSFQGMPTEKDVTTLEQHLDYHTNLIALKSMFELECKNISFGKFVDTNEKTCCKHYNASSFPGSSGGAVLPCCENYSNWRDFKENVILDRSVIGVHTGSEENFNRCCPVSYWFKAFYDHVFIPMKGNFTTEEIERIEMENVLNNI</sequence>
<proteinExistence type="predicted"/>
<dbReference type="Proteomes" id="UP000006671">
    <property type="component" value="Unassembled WGS sequence"/>
</dbReference>
<dbReference type="InParanoid" id="D2VW91"/>